<evidence type="ECO:0000313" key="4">
    <source>
        <dbReference type="EMBL" id="MFC4852806.1"/>
    </source>
</evidence>
<evidence type="ECO:0000256" key="2">
    <source>
        <dbReference type="ARBA" id="ARBA00022723"/>
    </source>
</evidence>
<organism evidence="4 5">
    <name type="scientific">Actinophytocola glycyrrhizae</name>
    <dbReference type="NCBI Taxonomy" id="2044873"/>
    <lineage>
        <taxon>Bacteria</taxon>
        <taxon>Bacillati</taxon>
        <taxon>Actinomycetota</taxon>
        <taxon>Actinomycetes</taxon>
        <taxon>Pseudonocardiales</taxon>
        <taxon>Pseudonocardiaceae</taxon>
    </lineage>
</organism>
<feature type="domain" description="Fumarylacetoacetase-like C-terminal" evidence="3">
    <location>
        <begin position="78"/>
        <end position="281"/>
    </location>
</feature>
<dbReference type="GO" id="GO:0016787">
    <property type="term" value="F:hydrolase activity"/>
    <property type="evidence" value="ECO:0007669"/>
    <property type="project" value="UniProtKB-KW"/>
</dbReference>
<sequence>MRLLRTGPPGEEVPCAVDRDGVVRCLSAWVPDWTGAALSPAALTELAGRLAGSANELPEVRLDEVRTGPPVPAGGQLISVGLNYRCHAAQAGMAIGPEPVISTKSPWALAGPHDDLLLPPGAERVDWEVELAVVIGTEARYLPDEDAARAVIAGYCTANDVSERSWLLDRGGQWVKGKSFETFAPLGPYLVTPDEVGDPAALRLTTRVNGEFMQDAKTGEMVFGVPWLIRYLTHFMVLRPGDVVLTGSPSGVALRRIDEPYLQPGDVVEVEVERLGAQRQRCRAHGEEPRR</sequence>
<dbReference type="RefSeq" id="WP_378054760.1">
    <property type="nucleotide sequence ID" value="NZ_JBHSIS010000002.1"/>
</dbReference>
<dbReference type="EMBL" id="JBHSIS010000002">
    <property type="protein sequence ID" value="MFC4852806.1"/>
    <property type="molecule type" value="Genomic_DNA"/>
</dbReference>
<evidence type="ECO:0000256" key="1">
    <source>
        <dbReference type="ARBA" id="ARBA00010211"/>
    </source>
</evidence>
<dbReference type="Pfam" id="PF01557">
    <property type="entry name" value="FAA_hydrolase"/>
    <property type="match status" value="1"/>
</dbReference>
<name>A0ABV9RWF8_9PSEU</name>
<keyword evidence="5" id="KW-1185">Reference proteome</keyword>
<protein>
    <submittedName>
        <fullName evidence="4">Fumarylacetoacetate hydrolase family protein</fullName>
    </submittedName>
</protein>
<gene>
    <name evidence="4" type="ORF">ACFPCV_04755</name>
</gene>
<keyword evidence="4" id="KW-0378">Hydrolase</keyword>
<dbReference type="Gene3D" id="3.90.850.10">
    <property type="entry name" value="Fumarylacetoacetase-like, C-terminal domain"/>
    <property type="match status" value="1"/>
</dbReference>
<dbReference type="PANTHER" id="PTHR42796">
    <property type="entry name" value="FUMARYLACETOACETATE HYDROLASE DOMAIN-CONTAINING PROTEIN 2A-RELATED"/>
    <property type="match status" value="1"/>
</dbReference>
<dbReference type="PANTHER" id="PTHR42796:SF4">
    <property type="entry name" value="FUMARYLACETOACETATE HYDROLASE DOMAIN-CONTAINING PROTEIN 2A"/>
    <property type="match status" value="1"/>
</dbReference>
<dbReference type="InterPro" id="IPR051121">
    <property type="entry name" value="FAH"/>
</dbReference>
<comment type="caution">
    <text evidence="4">The sequence shown here is derived from an EMBL/GenBank/DDBJ whole genome shotgun (WGS) entry which is preliminary data.</text>
</comment>
<proteinExistence type="inferred from homology"/>
<dbReference type="InterPro" id="IPR036663">
    <property type="entry name" value="Fumarylacetoacetase_C_sf"/>
</dbReference>
<dbReference type="InterPro" id="IPR011234">
    <property type="entry name" value="Fumarylacetoacetase-like_C"/>
</dbReference>
<dbReference type="SUPFAM" id="SSF56529">
    <property type="entry name" value="FAH"/>
    <property type="match status" value="1"/>
</dbReference>
<reference evidence="5" key="1">
    <citation type="journal article" date="2019" name="Int. J. Syst. Evol. Microbiol.">
        <title>The Global Catalogue of Microorganisms (GCM) 10K type strain sequencing project: providing services to taxonomists for standard genome sequencing and annotation.</title>
        <authorList>
            <consortium name="The Broad Institute Genomics Platform"/>
            <consortium name="The Broad Institute Genome Sequencing Center for Infectious Disease"/>
            <person name="Wu L."/>
            <person name="Ma J."/>
        </authorList>
    </citation>
    <scope>NUCLEOTIDE SEQUENCE [LARGE SCALE GENOMIC DNA]</scope>
    <source>
        <strain evidence="5">ZS-22-S1</strain>
    </source>
</reference>
<keyword evidence="2" id="KW-0479">Metal-binding</keyword>
<evidence type="ECO:0000259" key="3">
    <source>
        <dbReference type="Pfam" id="PF01557"/>
    </source>
</evidence>
<accession>A0ABV9RWF8</accession>
<evidence type="ECO:0000313" key="5">
    <source>
        <dbReference type="Proteomes" id="UP001595859"/>
    </source>
</evidence>
<dbReference type="Proteomes" id="UP001595859">
    <property type="component" value="Unassembled WGS sequence"/>
</dbReference>
<comment type="similarity">
    <text evidence="1">Belongs to the FAH family.</text>
</comment>